<sequence length="49" mass="5909">MNKIHIKYVSFKQTLENVQLLREKGISSDMILVEMTKKEWEAFKFLILH</sequence>
<dbReference type="EMBL" id="BSDY01000001">
    <property type="protein sequence ID" value="GLI54513.1"/>
    <property type="molecule type" value="Genomic_DNA"/>
</dbReference>
<dbReference type="Proteomes" id="UP001144471">
    <property type="component" value="Unassembled WGS sequence"/>
</dbReference>
<dbReference type="RefSeq" id="WP_281832165.1">
    <property type="nucleotide sequence ID" value="NZ_BSDY01000001.1"/>
</dbReference>
<gene>
    <name evidence="1" type="ORF">PM10SUCC1_00280</name>
</gene>
<accession>A0A9W6LLM1</accession>
<keyword evidence="2" id="KW-1185">Reference proteome</keyword>
<protein>
    <submittedName>
        <fullName evidence="1">Uncharacterized protein</fullName>
    </submittedName>
</protein>
<evidence type="ECO:0000313" key="2">
    <source>
        <dbReference type="Proteomes" id="UP001144471"/>
    </source>
</evidence>
<name>A0A9W6LLM1_9FUSO</name>
<dbReference type="AlphaFoldDB" id="A0A9W6LLM1"/>
<reference evidence="1" key="1">
    <citation type="submission" date="2022-12" db="EMBL/GenBank/DDBJ databases">
        <title>Reference genome sequencing for broad-spectrum identification of bacterial and archaeal isolates by mass spectrometry.</title>
        <authorList>
            <person name="Sekiguchi Y."/>
            <person name="Tourlousse D.M."/>
        </authorList>
    </citation>
    <scope>NUCLEOTIDE SEQUENCE</scope>
    <source>
        <strain evidence="1">10succ1</strain>
    </source>
</reference>
<proteinExistence type="predicted"/>
<organism evidence="1 2">
    <name type="scientific">Propionigenium maris DSM 9537</name>
    <dbReference type="NCBI Taxonomy" id="1123000"/>
    <lineage>
        <taxon>Bacteria</taxon>
        <taxon>Fusobacteriati</taxon>
        <taxon>Fusobacteriota</taxon>
        <taxon>Fusobacteriia</taxon>
        <taxon>Fusobacteriales</taxon>
        <taxon>Fusobacteriaceae</taxon>
        <taxon>Propionigenium</taxon>
    </lineage>
</organism>
<evidence type="ECO:0000313" key="1">
    <source>
        <dbReference type="EMBL" id="GLI54513.1"/>
    </source>
</evidence>
<comment type="caution">
    <text evidence="1">The sequence shown here is derived from an EMBL/GenBank/DDBJ whole genome shotgun (WGS) entry which is preliminary data.</text>
</comment>